<dbReference type="EMBL" id="DS995756">
    <property type="protein sequence ID" value="EGE07183.1"/>
    <property type="molecule type" value="Genomic_DNA"/>
</dbReference>
<dbReference type="Proteomes" id="UP000009169">
    <property type="component" value="Unassembled WGS sequence"/>
</dbReference>
<keyword evidence="2" id="KW-1185">Reference proteome</keyword>
<protein>
    <submittedName>
        <fullName evidence="1">Uncharacterized protein</fullName>
    </submittedName>
</protein>
<dbReference type="AlphaFoldDB" id="F2PZ65"/>
<organism evidence="1 2">
    <name type="scientific">Trichophyton equinum (strain ATCC MYA-4606 / CBS 127.97)</name>
    <name type="common">Horse ringworm fungus</name>
    <dbReference type="NCBI Taxonomy" id="559882"/>
    <lineage>
        <taxon>Eukaryota</taxon>
        <taxon>Fungi</taxon>
        <taxon>Dikarya</taxon>
        <taxon>Ascomycota</taxon>
        <taxon>Pezizomycotina</taxon>
        <taxon>Eurotiomycetes</taxon>
        <taxon>Eurotiomycetidae</taxon>
        <taxon>Onygenales</taxon>
        <taxon>Arthrodermataceae</taxon>
        <taxon>Trichophyton</taxon>
    </lineage>
</organism>
<evidence type="ECO:0000313" key="1">
    <source>
        <dbReference type="EMBL" id="EGE07183.1"/>
    </source>
</evidence>
<proteinExistence type="predicted"/>
<dbReference type="HOGENOM" id="CLU_156752_0_0_1"/>
<dbReference type="VEuPathDB" id="FungiDB:TEQG_06170"/>
<accession>F2PZ65</accession>
<gene>
    <name evidence="1" type="ORF">TEQG_06170</name>
</gene>
<dbReference type="eggNOG" id="ENOG502RQ4K">
    <property type="taxonomic scope" value="Eukaryota"/>
</dbReference>
<reference evidence="2" key="1">
    <citation type="journal article" date="2012" name="MBio">
        <title>Comparative genome analysis of Trichophyton rubrum and related dermatophytes reveals candidate genes involved in infection.</title>
        <authorList>
            <person name="Martinez D.A."/>
            <person name="Oliver B.G."/>
            <person name="Graeser Y."/>
            <person name="Goldberg J.M."/>
            <person name="Li W."/>
            <person name="Martinez-Rossi N.M."/>
            <person name="Monod M."/>
            <person name="Shelest E."/>
            <person name="Barton R.C."/>
            <person name="Birch E."/>
            <person name="Brakhage A.A."/>
            <person name="Chen Z."/>
            <person name="Gurr S.J."/>
            <person name="Heiman D."/>
            <person name="Heitman J."/>
            <person name="Kosti I."/>
            <person name="Rossi A."/>
            <person name="Saif S."/>
            <person name="Samalova M."/>
            <person name="Saunders C.W."/>
            <person name="Shea T."/>
            <person name="Summerbell R.C."/>
            <person name="Xu J."/>
            <person name="Young S."/>
            <person name="Zeng Q."/>
            <person name="Birren B.W."/>
            <person name="Cuomo C.A."/>
            <person name="White T.C."/>
        </authorList>
    </citation>
    <scope>NUCLEOTIDE SEQUENCE [LARGE SCALE GENOMIC DNA]</scope>
    <source>
        <strain evidence="2">ATCC MYA-4606 / CBS 127.97</strain>
    </source>
</reference>
<name>F2PZ65_TRIEC</name>
<sequence length="134" mass="14902">MAASTSYTLNEEGKLLLEKIQDAFLEGKAVTHIKEHNGNVKYTNASLDPYVLPLLKHLDFKELGYTAWKISTAVTIRNATGPEYIIPIIDISKTARLSPGHKLQSGLYVYHTESVDLLPSLVCLFVTKPDRSSQ</sequence>
<evidence type="ECO:0000313" key="2">
    <source>
        <dbReference type="Proteomes" id="UP000009169"/>
    </source>
</evidence>